<protein>
    <submittedName>
        <fullName evidence="2">tRNA (5-methylaminomethyl-2-thiouridine)(34)-methyltransferase MnmD</fullName>
    </submittedName>
</protein>
<reference evidence="2 3" key="1">
    <citation type="submission" date="2020-12" db="EMBL/GenBank/DDBJ databases">
        <title>HMF7856_wgs.fasta genome submission.</title>
        <authorList>
            <person name="Kang H."/>
            <person name="Kim H."/>
            <person name="Joh K."/>
        </authorList>
    </citation>
    <scope>NUCLEOTIDE SEQUENCE [LARGE SCALE GENOMIC DNA]</scope>
    <source>
        <strain evidence="2 3">HMF7856</strain>
    </source>
</reference>
<keyword evidence="2" id="KW-0808">Transferase</keyword>
<dbReference type="GO" id="GO:0004808">
    <property type="term" value="F:tRNA (5-methylaminomethyl-2-thiouridylate)(34)-methyltransferase activity"/>
    <property type="evidence" value="ECO:0007669"/>
    <property type="project" value="InterPro"/>
</dbReference>
<sequence length="236" mass="26464">MTWARPYQRTCKLDQTLKIVDTADGSKTIWNEQVGEHYHSRNGALQESRHVFVEAGLQYFLSVSGASGVNILEVGFGTRLNFLLSANHCIKTNVNLNYVGIEAYPLSKQLIGQTGYDQYLSTDIWQNFLDKYLHAFQSNTEIAQKIKLNIAPVELLKFSSAQLFDIIYFDAFAAAHQPEMWNAEAISHTVKFLKPGGVLVTYAITGDLKRMLKGLGFKIEKLPGAAGKREMLRATN</sequence>
<name>A0A6I4I5I3_9SPHI</name>
<evidence type="ECO:0000259" key="1">
    <source>
        <dbReference type="Pfam" id="PF05430"/>
    </source>
</evidence>
<evidence type="ECO:0000313" key="2">
    <source>
        <dbReference type="EMBL" id="QQL48431.1"/>
    </source>
</evidence>
<dbReference type="PANTHER" id="PTHR39963:SF1">
    <property type="entry name" value="MNMC-LIKE METHYLTRANSFERASE DOMAIN-CONTAINING PROTEIN"/>
    <property type="match status" value="1"/>
</dbReference>
<dbReference type="AlphaFoldDB" id="A0A6I4I5I3"/>
<accession>A0A6I4I5I3</accession>
<dbReference type="KEGG" id="mgik:GO620_009520"/>
<dbReference type="SUPFAM" id="SSF53335">
    <property type="entry name" value="S-adenosyl-L-methionine-dependent methyltransferases"/>
    <property type="match status" value="1"/>
</dbReference>
<dbReference type="InterPro" id="IPR008471">
    <property type="entry name" value="MnmC-like_methylTransf"/>
</dbReference>
<dbReference type="InterPro" id="IPR047785">
    <property type="entry name" value="tRNA_MNMC2"/>
</dbReference>
<dbReference type="PANTHER" id="PTHR39963">
    <property type="entry name" value="SLL0983 PROTEIN"/>
    <property type="match status" value="1"/>
</dbReference>
<evidence type="ECO:0000313" key="3">
    <source>
        <dbReference type="Proteomes" id="UP000429232"/>
    </source>
</evidence>
<gene>
    <name evidence="2" type="primary">mnmD</name>
    <name evidence="2" type="ORF">GO620_009520</name>
</gene>
<dbReference type="Gene3D" id="3.40.50.150">
    <property type="entry name" value="Vaccinia Virus protein VP39"/>
    <property type="match status" value="1"/>
</dbReference>
<organism evidence="2 3">
    <name type="scientific">Mucilaginibacter ginkgonis</name>
    <dbReference type="NCBI Taxonomy" id="2682091"/>
    <lineage>
        <taxon>Bacteria</taxon>
        <taxon>Pseudomonadati</taxon>
        <taxon>Bacteroidota</taxon>
        <taxon>Sphingobacteriia</taxon>
        <taxon>Sphingobacteriales</taxon>
        <taxon>Sphingobacteriaceae</taxon>
        <taxon>Mucilaginibacter</taxon>
    </lineage>
</organism>
<dbReference type="NCBIfam" id="NF033855">
    <property type="entry name" value="tRNA_MNMC2"/>
    <property type="match status" value="1"/>
</dbReference>
<dbReference type="EMBL" id="CP066775">
    <property type="protein sequence ID" value="QQL48431.1"/>
    <property type="molecule type" value="Genomic_DNA"/>
</dbReference>
<keyword evidence="2" id="KW-0489">Methyltransferase</keyword>
<dbReference type="Proteomes" id="UP000429232">
    <property type="component" value="Chromosome"/>
</dbReference>
<proteinExistence type="predicted"/>
<feature type="domain" description="MnmC-like methyltransferase" evidence="1">
    <location>
        <begin position="122"/>
        <end position="235"/>
    </location>
</feature>
<dbReference type="InterPro" id="IPR029063">
    <property type="entry name" value="SAM-dependent_MTases_sf"/>
</dbReference>
<dbReference type="GO" id="GO:0016645">
    <property type="term" value="F:oxidoreductase activity, acting on the CH-NH group of donors"/>
    <property type="evidence" value="ECO:0007669"/>
    <property type="project" value="InterPro"/>
</dbReference>
<dbReference type="GO" id="GO:0032259">
    <property type="term" value="P:methylation"/>
    <property type="evidence" value="ECO:0007669"/>
    <property type="project" value="UniProtKB-KW"/>
</dbReference>
<keyword evidence="3" id="KW-1185">Reference proteome</keyword>
<dbReference type="Pfam" id="PF05430">
    <property type="entry name" value="Methyltransf_30"/>
    <property type="match status" value="1"/>
</dbReference>